<feature type="compositionally biased region" description="Basic and acidic residues" evidence="1">
    <location>
        <begin position="257"/>
        <end position="267"/>
    </location>
</feature>
<sequence>MDDPAACEVDSKKPAHFHALETHSSIKWNYASTFLVTWRDPSKKDECVLGSISDKCSTHVKCFIAFDCDAALTEVALTIHLSFKLGVKSSGYCNIYLVIPVDAVNMRGASTASYYDFLVPPATPQFNSAGVQEGKEFVHCHFSLKTLGRVAMQVPTTSKQPSEHARRLLLSLKSLSQAMSFDVYLPRTPGSEDAVRNFFLGLRRDVAQAPQINYQSTFSRREVVFDDWKKYQIYEEDTLVAPWNPLVEQNPPTYEETVQHRDAKKPSEPPTPSPNSIRDTEPDTEPDTETPDKATQVERKKDLEASGAPQKKCHSEDGTPQSRPLKRKAGEVSSHTEPIGFAHTSLYNPSRQLWVGKYYREVELARRFDLSWNQVASKSTVTQILSDVFVAPSSVLSATGPNRKFFNDNQFSWFGEAVLWLRAAWTSRHDILDACFCELNIMCLAIGLEDEEMFLNIKEECTTKFIKGKRGVDNEGPWEVKLADRAQWICQFLRQNLGNATDTLVFDEILPLQYLSRRWKRVGGDSDVPIPGHEQEYAHREMAFNTQMAACVACRFIQEKY</sequence>
<protein>
    <submittedName>
        <fullName evidence="2">Uncharacterized protein</fullName>
    </submittedName>
</protein>
<gene>
    <name evidence="2" type="ORF">B0J12DRAFT_706124</name>
</gene>
<accession>A0ABQ8FSR5</accession>
<reference evidence="2 3" key="1">
    <citation type="journal article" date="2021" name="Nat. Commun.">
        <title>Genetic determinants of endophytism in the Arabidopsis root mycobiome.</title>
        <authorList>
            <person name="Mesny F."/>
            <person name="Miyauchi S."/>
            <person name="Thiergart T."/>
            <person name="Pickel B."/>
            <person name="Atanasova L."/>
            <person name="Karlsson M."/>
            <person name="Huettel B."/>
            <person name="Barry K.W."/>
            <person name="Haridas S."/>
            <person name="Chen C."/>
            <person name="Bauer D."/>
            <person name="Andreopoulos W."/>
            <person name="Pangilinan J."/>
            <person name="LaButti K."/>
            <person name="Riley R."/>
            <person name="Lipzen A."/>
            <person name="Clum A."/>
            <person name="Drula E."/>
            <person name="Henrissat B."/>
            <person name="Kohler A."/>
            <person name="Grigoriev I.V."/>
            <person name="Martin F.M."/>
            <person name="Hacquard S."/>
        </authorList>
    </citation>
    <scope>NUCLEOTIDE SEQUENCE [LARGE SCALE GENOMIC DNA]</scope>
    <source>
        <strain evidence="2 3">MPI-SDFR-AT-0080</strain>
    </source>
</reference>
<organism evidence="2 3">
    <name type="scientific">Macrophomina phaseolina</name>
    <dbReference type="NCBI Taxonomy" id="35725"/>
    <lineage>
        <taxon>Eukaryota</taxon>
        <taxon>Fungi</taxon>
        <taxon>Dikarya</taxon>
        <taxon>Ascomycota</taxon>
        <taxon>Pezizomycotina</taxon>
        <taxon>Dothideomycetes</taxon>
        <taxon>Dothideomycetes incertae sedis</taxon>
        <taxon>Botryosphaeriales</taxon>
        <taxon>Botryosphaeriaceae</taxon>
        <taxon>Macrophomina</taxon>
    </lineage>
</organism>
<evidence type="ECO:0000256" key="1">
    <source>
        <dbReference type="SAM" id="MobiDB-lite"/>
    </source>
</evidence>
<dbReference type="Proteomes" id="UP000774617">
    <property type="component" value="Unassembled WGS sequence"/>
</dbReference>
<evidence type="ECO:0000313" key="3">
    <source>
        <dbReference type="Proteomes" id="UP000774617"/>
    </source>
</evidence>
<proteinExistence type="predicted"/>
<feature type="compositionally biased region" description="Basic and acidic residues" evidence="1">
    <location>
        <begin position="290"/>
        <end position="304"/>
    </location>
</feature>
<feature type="region of interest" description="Disordered" evidence="1">
    <location>
        <begin position="245"/>
        <end position="335"/>
    </location>
</feature>
<keyword evidence="3" id="KW-1185">Reference proteome</keyword>
<dbReference type="EMBL" id="JAGTJR010000108">
    <property type="protein sequence ID" value="KAH7010566.1"/>
    <property type="molecule type" value="Genomic_DNA"/>
</dbReference>
<comment type="caution">
    <text evidence="2">The sequence shown here is derived from an EMBL/GenBank/DDBJ whole genome shotgun (WGS) entry which is preliminary data.</text>
</comment>
<name>A0ABQ8FSR5_9PEZI</name>
<evidence type="ECO:0000313" key="2">
    <source>
        <dbReference type="EMBL" id="KAH7010566.1"/>
    </source>
</evidence>